<organism evidence="1 2">
    <name type="scientific">Rhodococcus phage Mbo2</name>
    <dbReference type="NCBI Taxonomy" id="2936911"/>
    <lineage>
        <taxon>Viruses</taxon>
        <taxon>Duplodnaviria</taxon>
        <taxon>Heunggongvirae</taxon>
        <taxon>Uroviricota</taxon>
        <taxon>Caudoviricetes</taxon>
        <taxon>Caudoviricetes incertae sedis</taxon>
        <taxon>Mboduovirus</taxon>
        <taxon>Mboduovirus mbo2</taxon>
    </lineage>
</organism>
<evidence type="ECO:0000313" key="1">
    <source>
        <dbReference type="EMBL" id="URG17420.1"/>
    </source>
</evidence>
<protein>
    <submittedName>
        <fullName evidence="1">Uncharacterized protein</fullName>
    </submittedName>
</protein>
<proteinExistence type="predicted"/>
<keyword evidence="2" id="KW-1185">Reference proteome</keyword>
<dbReference type="Proteomes" id="UP001057233">
    <property type="component" value="Segment"/>
</dbReference>
<sequence length="59" mass="6662">MPAHSWISRIEIDHRGGRKATAIEITDDPNDGFEVRDVKFSDLPPGHQFALKQFVEGTK</sequence>
<evidence type="ECO:0000313" key="2">
    <source>
        <dbReference type="Proteomes" id="UP001057233"/>
    </source>
</evidence>
<name>A0A9E7IFM7_9CAUD</name>
<reference evidence="1" key="1">
    <citation type="submission" date="2022-04" db="EMBL/GenBank/DDBJ databases">
        <authorList>
            <person name="Hwangbo M."/>
            <person name="Wang B."/>
            <person name="Gill J.J."/>
            <person name="Chu K.-H."/>
            <person name="Young R."/>
        </authorList>
    </citation>
    <scope>NUCLEOTIDE SEQUENCE</scope>
</reference>
<accession>A0A9E7IFM7</accession>
<dbReference type="EMBL" id="ON191531">
    <property type="protein sequence ID" value="URG17420.1"/>
    <property type="molecule type" value="Genomic_DNA"/>
</dbReference>
<gene>
    <name evidence="1" type="ORF">Mbo2_050</name>
</gene>